<proteinExistence type="predicted"/>
<dbReference type="GO" id="GO:0006508">
    <property type="term" value="P:proteolysis"/>
    <property type="evidence" value="ECO:0007669"/>
    <property type="project" value="UniProtKB-KW"/>
</dbReference>
<feature type="domain" description="CAAX prenyl protease 2/Lysostaphin resistance protein A-like" evidence="2">
    <location>
        <begin position="124"/>
        <end position="222"/>
    </location>
</feature>
<gene>
    <name evidence="3" type="ordered locus">CJA_3345</name>
</gene>
<reference evidence="3 4" key="1">
    <citation type="journal article" date="2008" name="J. Bacteriol.">
        <title>Insights into plant cell wall degradation from the genome sequence of the soil bacterium Cellvibrio japonicus.</title>
        <authorList>
            <person name="Deboy R.T."/>
            <person name="Mongodin E.F."/>
            <person name="Fouts D.E."/>
            <person name="Tailford L.E."/>
            <person name="Khouri H."/>
            <person name="Emerson J.B."/>
            <person name="Mohamoud Y."/>
            <person name="Watkins K."/>
            <person name="Henrissat B."/>
            <person name="Gilbert H.J."/>
            <person name="Nelson K.E."/>
        </authorList>
    </citation>
    <scope>NUCLEOTIDE SEQUENCE [LARGE SCALE GENOMIC DNA]</scope>
    <source>
        <strain evidence="3 4">Ueda107</strain>
    </source>
</reference>
<feature type="transmembrane region" description="Helical" evidence="1">
    <location>
        <begin position="168"/>
        <end position="197"/>
    </location>
</feature>
<dbReference type="eggNOG" id="COG1266">
    <property type="taxonomic scope" value="Bacteria"/>
</dbReference>
<dbReference type="AlphaFoldDB" id="B3PF31"/>
<feature type="transmembrane region" description="Helical" evidence="1">
    <location>
        <begin position="58"/>
        <end position="80"/>
    </location>
</feature>
<dbReference type="EMBL" id="CP000934">
    <property type="protein sequence ID" value="ACE82669.1"/>
    <property type="molecule type" value="Genomic_DNA"/>
</dbReference>
<accession>B3PF31</accession>
<feature type="transmembrane region" description="Helical" evidence="1">
    <location>
        <begin position="92"/>
        <end position="112"/>
    </location>
</feature>
<dbReference type="GO" id="GO:0004175">
    <property type="term" value="F:endopeptidase activity"/>
    <property type="evidence" value="ECO:0007669"/>
    <property type="project" value="UniProtKB-ARBA"/>
</dbReference>
<dbReference type="STRING" id="498211.CJA_3345"/>
<name>B3PF31_CELJU</name>
<keyword evidence="3" id="KW-0378">Hydrolase</keyword>
<dbReference type="OrthoDB" id="5322702at2"/>
<evidence type="ECO:0000313" key="3">
    <source>
        <dbReference type="EMBL" id="ACE82669.1"/>
    </source>
</evidence>
<keyword evidence="1" id="KW-0472">Membrane</keyword>
<dbReference type="Proteomes" id="UP000001036">
    <property type="component" value="Chromosome"/>
</dbReference>
<sequence>MLLLVAAVYRYRPMPVWQRVLCWLAMVPLAFWAATHRPEDFSYPLLLQLTNTDGAVTFSLYANLAKGLVGILLLALLWPARREVDFRAPVSLRWLVLLASPLLIVGVAAPLLGLQWQPKLIEQIAIFAWANLLLTCVAEEAFLRLLLQLPMIRVLQAWTQHRWLQEALPLLLVTVIFVLIHSGLSGAAIWVYGLAGFLYGLSYTLSKNVFFPIAVHCAVNLLHFSLLSYPGN</sequence>
<feature type="transmembrane region" description="Helical" evidence="1">
    <location>
        <begin position="209"/>
        <end position="229"/>
    </location>
</feature>
<dbReference type="InterPro" id="IPR003675">
    <property type="entry name" value="Rce1/LyrA-like_dom"/>
</dbReference>
<dbReference type="HOGENOM" id="CLU_1022656_0_0_6"/>
<protein>
    <submittedName>
        <fullName evidence="3">CAAX amino terminal protease family protein</fullName>
    </submittedName>
</protein>
<dbReference type="KEGG" id="cja:CJA_3345"/>
<keyword evidence="3" id="KW-0645">Protease</keyword>
<dbReference type="RefSeq" id="WP_012488921.1">
    <property type="nucleotide sequence ID" value="NC_010995.1"/>
</dbReference>
<keyword evidence="4" id="KW-1185">Reference proteome</keyword>
<feature type="transmembrane region" description="Helical" evidence="1">
    <location>
        <begin position="124"/>
        <end position="147"/>
    </location>
</feature>
<feature type="transmembrane region" description="Helical" evidence="1">
    <location>
        <begin position="20"/>
        <end position="38"/>
    </location>
</feature>
<keyword evidence="1" id="KW-1133">Transmembrane helix</keyword>
<evidence type="ECO:0000259" key="2">
    <source>
        <dbReference type="Pfam" id="PF02517"/>
    </source>
</evidence>
<keyword evidence="1" id="KW-0812">Transmembrane</keyword>
<dbReference type="GO" id="GO:0080120">
    <property type="term" value="P:CAAX-box protein maturation"/>
    <property type="evidence" value="ECO:0007669"/>
    <property type="project" value="UniProtKB-ARBA"/>
</dbReference>
<dbReference type="Pfam" id="PF02517">
    <property type="entry name" value="Rce1-like"/>
    <property type="match status" value="1"/>
</dbReference>
<evidence type="ECO:0000256" key="1">
    <source>
        <dbReference type="SAM" id="Phobius"/>
    </source>
</evidence>
<organism evidence="3 4">
    <name type="scientific">Cellvibrio japonicus (strain Ueda107)</name>
    <name type="common">Pseudomonas fluorescens subsp. cellulosa</name>
    <dbReference type="NCBI Taxonomy" id="498211"/>
    <lineage>
        <taxon>Bacteria</taxon>
        <taxon>Pseudomonadati</taxon>
        <taxon>Pseudomonadota</taxon>
        <taxon>Gammaproteobacteria</taxon>
        <taxon>Cellvibrionales</taxon>
        <taxon>Cellvibrionaceae</taxon>
        <taxon>Cellvibrio</taxon>
    </lineage>
</organism>
<evidence type="ECO:0000313" key="4">
    <source>
        <dbReference type="Proteomes" id="UP000001036"/>
    </source>
</evidence>